<name>A0A224YIU1_9ACAR</name>
<feature type="compositionally biased region" description="Polar residues" evidence="1">
    <location>
        <begin position="140"/>
        <end position="170"/>
    </location>
</feature>
<feature type="region of interest" description="Disordered" evidence="1">
    <location>
        <begin position="139"/>
        <end position="170"/>
    </location>
</feature>
<proteinExistence type="predicted"/>
<keyword evidence="2" id="KW-1133">Transmembrane helix</keyword>
<reference evidence="3" key="1">
    <citation type="journal article" date="2017" name="Parasit. Vectors">
        <title>Sialotranscriptomics of Rhipicephalus zambeziensis reveals intricate expression profiles of secretory proteins and suggests tight temporal transcriptional regulation during blood-feeding.</title>
        <authorList>
            <person name="de Castro M.H."/>
            <person name="de Klerk D."/>
            <person name="Pienaar R."/>
            <person name="Rees D.J.G."/>
            <person name="Mans B.J."/>
        </authorList>
    </citation>
    <scope>NUCLEOTIDE SEQUENCE</scope>
    <source>
        <tissue evidence="3">Salivary glands</tissue>
    </source>
</reference>
<organism evidence="3">
    <name type="scientific">Rhipicephalus zambeziensis</name>
    <dbReference type="NCBI Taxonomy" id="60191"/>
    <lineage>
        <taxon>Eukaryota</taxon>
        <taxon>Metazoa</taxon>
        <taxon>Ecdysozoa</taxon>
        <taxon>Arthropoda</taxon>
        <taxon>Chelicerata</taxon>
        <taxon>Arachnida</taxon>
        <taxon>Acari</taxon>
        <taxon>Parasitiformes</taxon>
        <taxon>Ixodida</taxon>
        <taxon>Ixodoidea</taxon>
        <taxon>Ixodidae</taxon>
        <taxon>Rhipicephalinae</taxon>
        <taxon>Rhipicephalus</taxon>
        <taxon>Rhipicephalus</taxon>
    </lineage>
</organism>
<evidence type="ECO:0000256" key="1">
    <source>
        <dbReference type="SAM" id="MobiDB-lite"/>
    </source>
</evidence>
<evidence type="ECO:0000256" key="2">
    <source>
        <dbReference type="SAM" id="Phobius"/>
    </source>
</evidence>
<accession>A0A224YIU1</accession>
<dbReference type="EMBL" id="GFPF01002758">
    <property type="protein sequence ID" value="MAA13904.1"/>
    <property type="molecule type" value="Transcribed_RNA"/>
</dbReference>
<evidence type="ECO:0000313" key="3">
    <source>
        <dbReference type="EMBL" id="MAA13904.1"/>
    </source>
</evidence>
<feature type="transmembrane region" description="Helical" evidence="2">
    <location>
        <begin position="20"/>
        <end position="41"/>
    </location>
</feature>
<protein>
    <submittedName>
        <fullName evidence="3">Uncharacterized protein</fullName>
    </submittedName>
</protein>
<sequence>MVHQQESVEQRQSAAVWQGQAVTVVGLLGLTVFAVIVAVVGRKLYRSRRERRNGGSVGQQASSSSALALNGASRSRLFSRDRLNTTDYMHTLATLDRRLAMDEILEKRRRAVFLQQIRCHAPGDEDDVFLEEGLFCPEPATSTSSSRHTPNNVDDTASTSRMQHGATSLL</sequence>
<keyword evidence="2" id="KW-0472">Membrane</keyword>
<keyword evidence="2" id="KW-0812">Transmembrane</keyword>
<dbReference type="AlphaFoldDB" id="A0A224YIU1"/>